<feature type="transmembrane region" description="Helical" evidence="1">
    <location>
        <begin position="228"/>
        <end position="251"/>
    </location>
</feature>
<comment type="caution">
    <text evidence="3">The sequence shown here is derived from an EMBL/GenBank/DDBJ whole genome shotgun (WGS) entry which is preliminary data.</text>
</comment>
<keyword evidence="1" id="KW-0812">Transmembrane</keyword>
<name>A0A8H5MD39_9AGAR</name>
<gene>
    <name evidence="3" type="ORF">D9757_004301</name>
</gene>
<dbReference type="OrthoDB" id="195231at2759"/>
<feature type="signal peptide" evidence="2">
    <location>
        <begin position="1"/>
        <end position="15"/>
    </location>
</feature>
<sequence>MLLLVFLSCFAVVYAGGGNFGDSCSISDNRLQIGTYQFYSDCNSVTYCAPNNTCAHRGCRKDDFPFGYPQDSDSIPPKCRRGQFCPDEMDVCQEVLSVGSACQMNRDDQCEGPPNFKELEDTTIRGLNVNGSICLNNVCMWANVTEGEGCVVQNTAYIGYTASGEFIDIVSRGNCRVGLYCDAQSLKCFQEKALDEICDADKECSTWNCLASGVCGTDLAFDHRVSSWVYAVVVIGILGGMFGTLVGLFFLHRKQRERERARRLQYWREQNTFHQNLSQMREAARASIMSLPANNSDESHMPMVQSTGHGSSGLRHHFEDDNNMEDYDDSIVNMQQLVEVRQSRDDGRY</sequence>
<reference evidence="3 4" key="1">
    <citation type="journal article" date="2020" name="ISME J.">
        <title>Uncovering the hidden diversity of litter-decomposition mechanisms in mushroom-forming fungi.</title>
        <authorList>
            <person name="Floudas D."/>
            <person name="Bentzer J."/>
            <person name="Ahren D."/>
            <person name="Johansson T."/>
            <person name="Persson P."/>
            <person name="Tunlid A."/>
        </authorList>
    </citation>
    <scope>NUCLEOTIDE SEQUENCE [LARGE SCALE GENOMIC DNA]</scope>
    <source>
        <strain evidence="3 4">CBS 406.79</strain>
    </source>
</reference>
<evidence type="ECO:0000256" key="2">
    <source>
        <dbReference type="SAM" id="SignalP"/>
    </source>
</evidence>
<protein>
    <submittedName>
        <fullName evidence="3">Uncharacterized protein</fullName>
    </submittedName>
</protein>
<organism evidence="3 4">
    <name type="scientific">Collybiopsis confluens</name>
    <dbReference type="NCBI Taxonomy" id="2823264"/>
    <lineage>
        <taxon>Eukaryota</taxon>
        <taxon>Fungi</taxon>
        <taxon>Dikarya</taxon>
        <taxon>Basidiomycota</taxon>
        <taxon>Agaricomycotina</taxon>
        <taxon>Agaricomycetes</taxon>
        <taxon>Agaricomycetidae</taxon>
        <taxon>Agaricales</taxon>
        <taxon>Marasmiineae</taxon>
        <taxon>Omphalotaceae</taxon>
        <taxon>Collybiopsis</taxon>
    </lineage>
</organism>
<evidence type="ECO:0000256" key="1">
    <source>
        <dbReference type="SAM" id="Phobius"/>
    </source>
</evidence>
<proteinExistence type="predicted"/>
<dbReference type="AlphaFoldDB" id="A0A8H5MD39"/>
<accession>A0A8H5MD39</accession>
<dbReference type="Proteomes" id="UP000518752">
    <property type="component" value="Unassembled WGS sequence"/>
</dbReference>
<evidence type="ECO:0000313" key="4">
    <source>
        <dbReference type="Proteomes" id="UP000518752"/>
    </source>
</evidence>
<feature type="chain" id="PRO_5033985979" evidence="2">
    <location>
        <begin position="16"/>
        <end position="349"/>
    </location>
</feature>
<keyword evidence="1" id="KW-1133">Transmembrane helix</keyword>
<keyword evidence="1" id="KW-0472">Membrane</keyword>
<keyword evidence="2" id="KW-0732">Signal</keyword>
<dbReference type="EMBL" id="JAACJN010000022">
    <property type="protein sequence ID" value="KAF5389484.1"/>
    <property type="molecule type" value="Genomic_DNA"/>
</dbReference>
<evidence type="ECO:0000313" key="3">
    <source>
        <dbReference type="EMBL" id="KAF5389484.1"/>
    </source>
</evidence>
<keyword evidence="4" id="KW-1185">Reference proteome</keyword>